<proteinExistence type="predicted"/>
<gene>
    <name evidence="2" type="ORF">ABNX05_00530</name>
</gene>
<evidence type="ECO:0000256" key="1">
    <source>
        <dbReference type="SAM" id="MobiDB-lite"/>
    </source>
</evidence>
<feature type="compositionally biased region" description="Polar residues" evidence="1">
    <location>
        <begin position="86"/>
        <end position="98"/>
    </location>
</feature>
<feature type="compositionally biased region" description="Low complexity" evidence="1">
    <location>
        <begin position="71"/>
        <end position="85"/>
    </location>
</feature>
<dbReference type="EMBL" id="JBEGDG010000001">
    <property type="protein sequence ID" value="MEQ6353097.1"/>
    <property type="molecule type" value="Genomic_DNA"/>
</dbReference>
<feature type="compositionally biased region" description="Basic and acidic residues" evidence="1">
    <location>
        <begin position="25"/>
        <end position="43"/>
    </location>
</feature>
<feature type="region of interest" description="Disordered" evidence="1">
    <location>
        <begin position="66"/>
        <end position="193"/>
    </location>
</feature>
<reference evidence="2 3" key="1">
    <citation type="submission" date="2024-06" db="EMBL/GenBank/DDBJ databases">
        <title>Lysinibacillus zambalefons sp. nov., a Novel Firmicute Isolated from the Poon Bato Zambales Hyperalkaline Spring.</title>
        <authorList>
            <person name="Aja J.A."/>
            <person name="Lazaro J.E.H."/>
            <person name="Llorin L.D."/>
            <person name="Lim K.R."/>
            <person name="Teodosio J."/>
            <person name="Dalisay D.S."/>
        </authorList>
    </citation>
    <scope>NUCLEOTIDE SEQUENCE [LARGE SCALE GENOMIC DNA]</scope>
    <source>
        <strain evidence="2 3">M3</strain>
    </source>
</reference>
<name>A0ABV1MKR3_9BACI</name>
<protein>
    <recommendedName>
        <fullName evidence="4">Spore coat protein</fullName>
    </recommendedName>
</protein>
<feature type="compositionally biased region" description="Polar residues" evidence="1">
    <location>
        <begin position="12"/>
        <end position="24"/>
    </location>
</feature>
<evidence type="ECO:0000313" key="2">
    <source>
        <dbReference type="EMBL" id="MEQ6353097.1"/>
    </source>
</evidence>
<evidence type="ECO:0000313" key="3">
    <source>
        <dbReference type="Proteomes" id="UP001478862"/>
    </source>
</evidence>
<feature type="compositionally biased region" description="Basic and acidic residues" evidence="1">
    <location>
        <begin position="111"/>
        <end position="122"/>
    </location>
</feature>
<evidence type="ECO:0008006" key="4">
    <source>
        <dbReference type="Google" id="ProtNLM"/>
    </source>
</evidence>
<accession>A0ABV1MKR3</accession>
<feature type="compositionally biased region" description="Polar residues" evidence="1">
    <location>
        <begin position="143"/>
        <end position="172"/>
    </location>
</feature>
<feature type="compositionally biased region" description="Basic and acidic residues" evidence="1">
    <location>
        <begin position="1"/>
        <end position="11"/>
    </location>
</feature>
<comment type="caution">
    <text evidence="2">The sequence shown here is derived from an EMBL/GenBank/DDBJ whole genome shotgun (WGS) entry which is preliminary data.</text>
</comment>
<dbReference type="Proteomes" id="UP001478862">
    <property type="component" value="Unassembled WGS sequence"/>
</dbReference>
<feature type="region of interest" description="Disordered" evidence="1">
    <location>
        <begin position="1"/>
        <end position="43"/>
    </location>
</feature>
<sequence length="193" mass="20285">MSNQRNHKDSNDGSNSKELQNGVESKNEKVRIIVKKDGEEIRTDAPVSDKLKVVIVINNQFTSAPNTTQIASGAGRNSAAGSNAAIDSSNTDQQQSVGAQGVARNSGMKGKQTEPHEQHKDCDGDEEIVIIINNQINKEQKQSSATQVASGSGLDSTGGTNSAIGSSNTKQQHAVGGEGRAINKGENGDQEET</sequence>
<keyword evidence="3" id="KW-1185">Reference proteome</keyword>
<organism evidence="2 3">
    <name type="scientific">Lysinibacillus zambalensis</name>
    <dbReference type="NCBI Taxonomy" id="3160866"/>
    <lineage>
        <taxon>Bacteria</taxon>
        <taxon>Bacillati</taxon>
        <taxon>Bacillota</taxon>
        <taxon>Bacilli</taxon>
        <taxon>Bacillales</taxon>
        <taxon>Bacillaceae</taxon>
        <taxon>Lysinibacillus</taxon>
    </lineage>
</organism>